<proteinExistence type="inferred from homology"/>
<accession>A0A0A1TA81</accession>
<dbReference type="Pfam" id="PF00144">
    <property type="entry name" value="Beta-lactamase"/>
    <property type="match status" value="1"/>
</dbReference>
<dbReference type="PANTHER" id="PTHR46825">
    <property type="entry name" value="D-ALANYL-D-ALANINE-CARBOXYPEPTIDASE/ENDOPEPTIDASE AMPH"/>
    <property type="match status" value="1"/>
</dbReference>
<dbReference type="GO" id="GO:0004177">
    <property type="term" value="F:aminopeptidase activity"/>
    <property type="evidence" value="ECO:0007669"/>
    <property type="project" value="UniProtKB-KW"/>
</dbReference>
<dbReference type="AlphaFoldDB" id="A0A0A1TA81"/>
<evidence type="ECO:0000313" key="6">
    <source>
        <dbReference type="Proteomes" id="UP000039046"/>
    </source>
</evidence>
<evidence type="ECO:0000313" key="5">
    <source>
        <dbReference type="EMBL" id="CEJ83177.1"/>
    </source>
</evidence>
<dbReference type="EMBL" id="CDHN01000001">
    <property type="protein sequence ID" value="CEJ83177.1"/>
    <property type="molecule type" value="Genomic_DNA"/>
</dbReference>
<dbReference type="HOGENOM" id="CLU_020027_0_4_1"/>
<dbReference type="NCBIfam" id="NF009622">
    <property type="entry name" value="PRK13128.1"/>
    <property type="match status" value="1"/>
</dbReference>
<keyword evidence="6" id="KW-1185">Reference proteome</keyword>
<keyword evidence="1" id="KW-0031">Aminopeptidase</keyword>
<dbReference type="Proteomes" id="UP000039046">
    <property type="component" value="Unassembled WGS sequence"/>
</dbReference>
<reference evidence="5 6" key="1">
    <citation type="journal article" date="2015" name="Genome Announc.">
        <title>Draft Genome Sequence and Gene Annotation of the Entomopathogenic Fungus Verticillium hemipterigenum.</title>
        <authorList>
            <person name="Horn F."/>
            <person name="Habel A."/>
            <person name="Scharf D.H."/>
            <person name="Dworschak J."/>
            <person name="Brakhage A.A."/>
            <person name="Guthke R."/>
            <person name="Hertweck C."/>
            <person name="Linde J."/>
        </authorList>
    </citation>
    <scope>NUCLEOTIDE SEQUENCE [LARGE SCALE GENOMIC DNA]</scope>
</reference>
<evidence type="ECO:0000256" key="2">
    <source>
        <dbReference type="ARBA" id="ARBA00038215"/>
    </source>
</evidence>
<dbReference type="InterPro" id="IPR012338">
    <property type="entry name" value="Beta-lactam/transpept-like"/>
</dbReference>
<dbReference type="SUPFAM" id="SSF56601">
    <property type="entry name" value="beta-lactamase/transpeptidase-like"/>
    <property type="match status" value="1"/>
</dbReference>
<comment type="similarity">
    <text evidence="2">Belongs to the peptidase S12 family.</text>
</comment>
<gene>
    <name evidence="5" type="ORF">VHEMI03198</name>
</gene>
<organism evidence="5 6">
    <name type="scientific">[Torrubiella] hemipterigena</name>
    <dbReference type="NCBI Taxonomy" id="1531966"/>
    <lineage>
        <taxon>Eukaryota</taxon>
        <taxon>Fungi</taxon>
        <taxon>Dikarya</taxon>
        <taxon>Ascomycota</taxon>
        <taxon>Pezizomycotina</taxon>
        <taxon>Sordariomycetes</taxon>
        <taxon>Hypocreomycetidae</taxon>
        <taxon>Hypocreales</taxon>
        <taxon>Clavicipitaceae</taxon>
        <taxon>Clavicipitaceae incertae sedis</taxon>
        <taxon>'Torrubiella' clade</taxon>
    </lineage>
</organism>
<name>A0A0A1TA81_9HYPO</name>
<protein>
    <recommendedName>
        <fullName evidence="7">Beta-lactamase-related domain-containing protein</fullName>
    </recommendedName>
</protein>
<evidence type="ECO:0000256" key="1">
    <source>
        <dbReference type="ARBA" id="ARBA00022438"/>
    </source>
</evidence>
<dbReference type="InterPro" id="IPR012856">
    <property type="entry name" value="DAP_B_dom"/>
</dbReference>
<dbReference type="SUPFAM" id="SSF50886">
    <property type="entry name" value="D-aminopeptidase, middle and C-terminal domains"/>
    <property type="match status" value="1"/>
</dbReference>
<evidence type="ECO:0000259" key="4">
    <source>
        <dbReference type="Pfam" id="PF07930"/>
    </source>
</evidence>
<evidence type="ECO:0008006" key="7">
    <source>
        <dbReference type="Google" id="ProtNLM"/>
    </source>
</evidence>
<dbReference type="InterPro" id="IPR027279">
    <property type="entry name" value="D_amino_pept/lipop_sf"/>
</dbReference>
<dbReference type="Gene3D" id="3.40.710.10">
    <property type="entry name" value="DD-peptidase/beta-lactamase superfamily"/>
    <property type="match status" value="1"/>
</dbReference>
<dbReference type="PANTHER" id="PTHR46825:SF9">
    <property type="entry name" value="BETA-LACTAMASE-RELATED DOMAIN-CONTAINING PROTEIN"/>
    <property type="match status" value="1"/>
</dbReference>
<dbReference type="Gene3D" id="2.40.128.50">
    <property type="match status" value="2"/>
</dbReference>
<feature type="domain" description="D-aminopeptidase" evidence="4">
    <location>
        <begin position="352"/>
        <end position="532"/>
    </location>
</feature>
<dbReference type="OrthoDB" id="5946976at2759"/>
<sequence>MSVEDILAQIPAAFRGPGGAVAVLKDGEVIGTKVWGFADMQKRIPVGTDTIFPICSITKHLLCGLVTDLKSNPTEAMKATGLEPSQLFDRELANVLRPELINNSGLTFDNLCNNVSGIRDYWGLTVLWGAEPEQKWSIEQHGAQMLQRLKSFHFEPGTSYSYSNTNYFAIARAVEHATGQPLTELLQQRIFGPAQMKTASLCADSFTHPGPLIAYEGTEKEGYYPGINRIEWAGDAGAVASLDDMINYERFIDSTRDQPESWYRLNSQQQLFKDGEKSNYGQGLAKMFVGDHVGIGHGGALRGYRLHRVYFHDERLSVVALLNSEYLHANDVCSFVVKKMYNVPEPEKPICEASSEWAGIYLDPVTELAIIVDVVDKVYVNVKYHRATEKLSTVDARTAKKPDGTFEAKIDGDQLHVYVVGENRRIVANRVANAEVSPTSSDLAGQFHCTEIDSTFNCSGAGSLIYGAFDGFLGRGPIHLMRPLAKDIWALACPRAMDSTPPGDWTIIADRGESGKVTKLRIGCWLARNLEFVRVN</sequence>
<dbReference type="Pfam" id="PF07930">
    <property type="entry name" value="DAP_B"/>
    <property type="match status" value="1"/>
</dbReference>
<keyword evidence="1" id="KW-0645">Protease</keyword>
<dbReference type="InterPro" id="IPR001466">
    <property type="entry name" value="Beta-lactam-related"/>
</dbReference>
<dbReference type="InterPro" id="IPR050491">
    <property type="entry name" value="AmpC-like"/>
</dbReference>
<keyword evidence="1" id="KW-0378">Hydrolase</keyword>
<feature type="domain" description="Beta-lactamase-related" evidence="3">
    <location>
        <begin position="5"/>
        <end position="328"/>
    </location>
</feature>
<evidence type="ECO:0000259" key="3">
    <source>
        <dbReference type="Pfam" id="PF00144"/>
    </source>
</evidence>